<dbReference type="OrthoDB" id="3647690at2759"/>
<organism evidence="2 3">
    <name type="scientific">Calocera cornea HHB12733</name>
    <dbReference type="NCBI Taxonomy" id="1353952"/>
    <lineage>
        <taxon>Eukaryota</taxon>
        <taxon>Fungi</taxon>
        <taxon>Dikarya</taxon>
        <taxon>Basidiomycota</taxon>
        <taxon>Agaricomycotina</taxon>
        <taxon>Dacrymycetes</taxon>
        <taxon>Dacrymycetales</taxon>
        <taxon>Dacrymycetaceae</taxon>
        <taxon>Calocera</taxon>
    </lineage>
</organism>
<accession>A0A165EGU1</accession>
<dbReference type="AlphaFoldDB" id="A0A165EGU1"/>
<dbReference type="InParanoid" id="A0A165EGU1"/>
<evidence type="ECO:0008006" key="4">
    <source>
        <dbReference type="Google" id="ProtNLM"/>
    </source>
</evidence>
<keyword evidence="1" id="KW-0175">Coiled coil</keyword>
<name>A0A165EGU1_9BASI</name>
<dbReference type="STRING" id="1353952.A0A165EGU1"/>
<protein>
    <recommendedName>
        <fullName evidence="4">Hook C-terminal domain-containing protein</fullName>
    </recommendedName>
</protein>
<evidence type="ECO:0000313" key="2">
    <source>
        <dbReference type="EMBL" id="KZT54842.1"/>
    </source>
</evidence>
<feature type="coiled-coil region" evidence="1">
    <location>
        <begin position="96"/>
        <end position="165"/>
    </location>
</feature>
<dbReference type="Proteomes" id="UP000076842">
    <property type="component" value="Unassembled WGS sequence"/>
</dbReference>
<reference evidence="2 3" key="1">
    <citation type="journal article" date="2016" name="Mol. Biol. Evol.">
        <title>Comparative Genomics of Early-Diverging Mushroom-Forming Fungi Provides Insights into the Origins of Lignocellulose Decay Capabilities.</title>
        <authorList>
            <person name="Nagy L.G."/>
            <person name="Riley R."/>
            <person name="Tritt A."/>
            <person name="Adam C."/>
            <person name="Daum C."/>
            <person name="Floudas D."/>
            <person name="Sun H."/>
            <person name="Yadav J.S."/>
            <person name="Pangilinan J."/>
            <person name="Larsson K.H."/>
            <person name="Matsuura K."/>
            <person name="Barry K."/>
            <person name="Labutti K."/>
            <person name="Kuo R."/>
            <person name="Ohm R.A."/>
            <person name="Bhattacharya S.S."/>
            <person name="Shirouzu T."/>
            <person name="Yoshinaga Y."/>
            <person name="Martin F.M."/>
            <person name="Grigoriev I.V."/>
            <person name="Hibbett D.S."/>
        </authorList>
    </citation>
    <scope>NUCLEOTIDE SEQUENCE [LARGE SCALE GENOMIC DNA]</scope>
    <source>
        <strain evidence="2 3">HHB12733</strain>
    </source>
</reference>
<proteinExistence type="predicted"/>
<keyword evidence="3" id="KW-1185">Reference proteome</keyword>
<dbReference type="EMBL" id="KV424006">
    <property type="protein sequence ID" value="KZT54842.1"/>
    <property type="molecule type" value="Genomic_DNA"/>
</dbReference>
<feature type="coiled-coil region" evidence="1">
    <location>
        <begin position="217"/>
        <end position="251"/>
    </location>
</feature>
<gene>
    <name evidence="2" type="ORF">CALCODRAFT_372421</name>
</gene>
<evidence type="ECO:0000313" key="3">
    <source>
        <dbReference type="Proteomes" id="UP000076842"/>
    </source>
</evidence>
<sequence length="318" mass="35988">MYKDRCEFLTKELFESDPVPHHTDSNQHSGGGAERVVSAYAASGAPASQEELEALFSGSNTNSTQEELVTLRSQLDVVAAERDELKVSLALVQGTEANLRAELETKTVAVERLSEDVSRHAKRAQEYESDADLLRQVYAAASSSAAERKQEADELRQQNAILRGQVKDGVAGAKLFAQARVGALQADVKKWRAMAELQLKRADRSELVEIREKAAKEPVLQKRIRALKVQVQELEQENEELDRQVKTARAERLIERPMEEERRRREAMQMGADDGLADFEPDDMVYRCEWWETLNERCRAVYRTKGVSTSLPWPPYRS</sequence>
<evidence type="ECO:0000256" key="1">
    <source>
        <dbReference type="SAM" id="Coils"/>
    </source>
</evidence>